<evidence type="ECO:0000256" key="1">
    <source>
        <dbReference type="SAM" id="MobiDB-lite"/>
    </source>
</evidence>
<evidence type="ECO:0000313" key="3">
    <source>
        <dbReference type="Proteomes" id="UP001457282"/>
    </source>
</evidence>
<proteinExistence type="predicted"/>
<evidence type="ECO:0000313" key="2">
    <source>
        <dbReference type="EMBL" id="KAK9934690.1"/>
    </source>
</evidence>
<feature type="region of interest" description="Disordered" evidence="1">
    <location>
        <begin position="33"/>
        <end position="52"/>
    </location>
</feature>
<dbReference type="AlphaFoldDB" id="A0AAW1XE59"/>
<accession>A0AAW1XE59</accession>
<gene>
    <name evidence="2" type="ORF">M0R45_021825</name>
</gene>
<keyword evidence="3" id="KW-1185">Reference proteome</keyword>
<feature type="region of interest" description="Disordered" evidence="1">
    <location>
        <begin position="99"/>
        <end position="144"/>
    </location>
</feature>
<organism evidence="2 3">
    <name type="scientific">Rubus argutus</name>
    <name type="common">Southern blackberry</name>
    <dbReference type="NCBI Taxonomy" id="59490"/>
    <lineage>
        <taxon>Eukaryota</taxon>
        <taxon>Viridiplantae</taxon>
        <taxon>Streptophyta</taxon>
        <taxon>Embryophyta</taxon>
        <taxon>Tracheophyta</taxon>
        <taxon>Spermatophyta</taxon>
        <taxon>Magnoliopsida</taxon>
        <taxon>eudicotyledons</taxon>
        <taxon>Gunneridae</taxon>
        <taxon>Pentapetalae</taxon>
        <taxon>rosids</taxon>
        <taxon>fabids</taxon>
        <taxon>Rosales</taxon>
        <taxon>Rosaceae</taxon>
        <taxon>Rosoideae</taxon>
        <taxon>Rosoideae incertae sedis</taxon>
        <taxon>Rubus</taxon>
    </lineage>
</organism>
<dbReference type="EMBL" id="JBEDUW010000004">
    <property type="protein sequence ID" value="KAK9934690.1"/>
    <property type="molecule type" value="Genomic_DNA"/>
</dbReference>
<reference evidence="2 3" key="1">
    <citation type="journal article" date="2023" name="G3 (Bethesda)">
        <title>A chromosome-length genome assembly and annotation of blackberry (Rubus argutus, cv. 'Hillquist').</title>
        <authorList>
            <person name="Bruna T."/>
            <person name="Aryal R."/>
            <person name="Dudchenko O."/>
            <person name="Sargent D.J."/>
            <person name="Mead D."/>
            <person name="Buti M."/>
            <person name="Cavallini A."/>
            <person name="Hytonen T."/>
            <person name="Andres J."/>
            <person name="Pham M."/>
            <person name="Weisz D."/>
            <person name="Mascagni F."/>
            <person name="Usai G."/>
            <person name="Natali L."/>
            <person name="Bassil N."/>
            <person name="Fernandez G.E."/>
            <person name="Lomsadze A."/>
            <person name="Armour M."/>
            <person name="Olukolu B."/>
            <person name="Poorten T."/>
            <person name="Britton C."/>
            <person name="Davik J."/>
            <person name="Ashrafi H."/>
            <person name="Aiden E.L."/>
            <person name="Borodovsky M."/>
            <person name="Worthington M."/>
        </authorList>
    </citation>
    <scope>NUCLEOTIDE SEQUENCE [LARGE SCALE GENOMIC DNA]</scope>
    <source>
        <strain evidence="2">PI 553951</strain>
    </source>
</reference>
<protein>
    <submittedName>
        <fullName evidence="2">Uncharacterized protein</fullName>
    </submittedName>
</protein>
<sequence length="144" mass="16824">MHNTMRSQVQESESITQGEFSWFRNSLVSNPQNQQQLQQVELSHPQNPQPQQIYDCWNSTEDESFQEIFEGLSNIYQLDNILSDKKLFLANLDEIESDGRKTKSVGIVSTEPDPKQNEQSKRIRSTELHNKSEKISYERVSNQY</sequence>
<feature type="compositionally biased region" description="Basic and acidic residues" evidence="1">
    <location>
        <begin position="112"/>
        <end position="137"/>
    </location>
</feature>
<name>A0AAW1XE59_RUBAR</name>
<dbReference type="Proteomes" id="UP001457282">
    <property type="component" value="Unassembled WGS sequence"/>
</dbReference>
<comment type="caution">
    <text evidence="2">The sequence shown here is derived from an EMBL/GenBank/DDBJ whole genome shotgun (WGS) entry which is preliminary data.</text>
</comment>
<feature type="compositionally biased region" description="Low complexity" evidence="1">
    <location>
        <begin position="33"/>
        <end position="46"/>
    </location>
</feature>